<evidence type="ECO:0000313" key="2">
    <source>
        <dbReference type="Proteomes" id="UP000001015"/>
    </source>
</evidence>
<sequence length="81" mass="9415">MKIVTLKIKDEYYELAEQMVKKGIAKSTDEAFNLILSYGVSKAREELKKKKIKELTERWLREGLPSNLPTSEDLLRERGLC</sequence>
<dbReference type="GeneID" id="25400159"/>
<dbReference type="eggNOG" id="arCOG05414">
    <property type="taxonomic scope" value="Archaea"/>
</dbReference>
<proteinExistence type="predicted"/>
<dbReference type="PATRIC" id="fig|273063.9.peg.1"/>
<dbReference type="EMBL" id="BA000023">
    <property type="protein sequence ID" value="BAK54119.1"/>
    <property type="molecule type" value="Genomic_DNA"/>
</dbReference>
<dbReference type="AlphaFoldDB" id="F9VMH3"/>
<accession>F9VMH3</accession>
<dbReference type="RefSeq" id="WP_052846110.1">
    <property type="nucleotide sequence ID" value="NC_003106.2"/>
</dbReference>
<dbReference type="STRING" id="273063.STK_00005"/>
<evidence type="ECO:0008006" key="3">
    <source>
        <dbReference type="Google" id="ProtNLM"/>
    </source>
</evidence>
<dbReference type="Proteomes" id="UP000001015">
    <property type="component" value="Chromosome"/>
</dbReference>
<name>F9VMH3_SULTO</name>
<reference evidence="2" key="1">
    <citation type="journal article" date="2001" name="DNA Res.">
        <title>Complete genome sequence of an aerobic thermoacidophilic Crenarchaeon, Sulfolobus tokodaii strain7.</title>
        <authorList>
            <person name="Kawarabayasi Y."/>
            <person name="Hino Y."/>
            <person name="Horikawa H."/>
            <person name="Jin-no K."/>
            <person name="Takahashi M."/>
            <person name="Sekine M."/>
            <person name="Baba S."/>
            <person name="Ankai A."/>
            <person name="Kosugi H."/>
            <person name="Hosoyama A."/>
            <person name="Fukui S."/>
            <person name="Nagai Y."/>
            <person name="Nishijima K."/>
            <person name="Otsuka R."/>
            <person name="Nakazawa H."/>
            <person name="Takamiya M."/>
            <person name="Kato Y."/>
            <person name="Yoshizawa T."/>
            <person name="Tanaka T."/>
            <person name="Kudoh Y."/>
            <person name="Yamazaki J."/>
            <person name="Kushida N."/>
            <person name="Oguchi A."/>
            <person name="Aoki K."/>
            <person name="Masuda S."/>
            <person name="Yanagii M."/>
            <person name="Nishimura M."/>
            <person name="Yamagishi A."/>
            <person name="Oshima T."/>
            <person name="Kikuchi H."/>
        </authorList>
    </citation>
    <scope>NUCLEOTIDE SEQUENCE [LARGE SCALE GENOMIC DNA]</scope>
    <source>
        <strain evidence="2">DSM 16993 / JCM 10545 / NBRC 100140 / 7</strain>
    </source>
</reference>
<dbReference type="KEGG" id="sto:STK_00005"/>
<dbReference type="OrthoDB" id="42694at2157"/>
<organism evidence="1 2">
    <name type="scientific">Sulfurisphaera tokodaii (strain DSM 16993 / JCM 10545 / NBRC 100140 / 7)</name>
    <name type="common">Sulfolobus tokodaii</name>
    <dbReference type="NCBI Taxonomy" id="273063"/>
    <lineage>
        <taxon>Archaea</taxon>
        <taxon>Thermoproteota</taxon>
        <taxon>Thermoprotei</taxon>
        <taxon>Sulfolobales</taxon>
        <taxon>Sulfolobaceae</taxon>
        <taxon>Sulfurisphaera</taxon>
    </lineage>
</organism>
<evidence type="ECO:0000313" key="1">
    <source>
        <dbReference type="EMBL" id="BAK54119.1"/>
    </source>
</evidence>
<protein>
    <recommendedName>
        <fullName evidence="3">VapB-type antitoxin</fullName>
    </recommendedName>
</protein>
<gene>
    <name evidence="1" type="ordered locus">STK_00005</name>
</gene>
<keyword evidence="2" id="KW-1185">Reference proteome</keyword>